<keyword evidence="1" id="KW-0472">Membrane</keyword>
<feature type="transmembrane region" description="Helical" evidence="1">
    <location>
        <begin position="432"/>
        <end position="454"/>
    </location>
</feature>
<dbReference type="RefSeq" id="XP_024743682.1">
    <property type="nucleotide sequence ID" value="XM_024879106.1"/>
</dbReference>
<reference evidence="3 4" key="1">
    <citation type="submission" date="2016-04" db="EMBL/GenBank/DDBJ databases">
        <title>A degradative enzymes factory behind the ericoid mycorrhizal symbiosis.</title>
        <authorList>
            <consortium name="DOE Joint Genome Institute"/>
            <person name="Martino E."/>
            <person name="Morin E."/>
            <person name="Grelet G."/>
            <person name="Kuo A."/>
            <person name="Kohler A."/>
            <person name="Daghino S."/>
            <person name="Barry K."/>
            <person name="Choi C."/>
            <person name="Cichocki N."/>
            <person name="Clum A."/>
            <person name="Copeland A."/>
            <person name="Hainaut M."/>
            <person name="Haridas S."/>
            <person name="Labutti K."/>
            <person name="Lindquist E."/>
            <person name="Lipzen A."/>
            <person name="Khouja H.-R."/>
            <person name="Murat C."/>
            <person name="Ohm R."/>
            <person name="Olson A."/>
            <person name="Spatafora J."/>
            <person name="Veneault-Fourrey C."/>
            <person name="Henrissat B."/>
            <person name="Grigoriev I."/>
            <person name="Martin F."/>
            <person name="Perotto S."/>
        </authorList>
    </citation>
    <scope>NUCLEOTIDE SEQUENCE [LARGE SCALE GENOMIC DNA]</scope>
    <source>
        <strain evidence="3 4">E</strain>
    </source>
</reference>
<dbReference type="Proteomes" id="UP000235371">
    <property type="component" value="Unassembled WGS sequence"/>
</dbReference>
<keyword evidence="1" id="KW-1133">Transmembrane helix</keyword>
<dbReference type="OrthoDB" id="5396681at2759"/>
<evidence type="ECO:0000256" key="1">
    <source>
        <dbReference type="SAM" id="Phobius"/>
    </source>
</evidence>
<dbReference type="AlphaFoldDB" id="A0A2J6TUZ2"/>
<evidence type="ECO:0000313" key="4">
    <source>
        <dbReference type="Proteomes" id="UP000235371"/>
    </source>
</evidence>
<feature type="transmembrane region" description="Helical" evidence="1">
    <location>
        <begin position="389"/>
        <end position="412"/>
    </location>
</feature>
<evidence type="ECO:0000259" key="2">
    <source>
        <dbReference type="Pfam" id="PF26616"/>
    </source>
</evidence>
<evidence type="ECO:0000313" key="3">
    <source>
        <dbReference type="EMBL" id="PMD66778.1"/>
    </source>
</evidence>
<dbReference type="Gene3D" id="1.20.58.340">
    <property type="entry name" value="Magnesium transport protein CorA, transmembrane region"/>
    <property type="match status" value="1"/>
</dbReference>
<sequence length="458" mass="52370">MTEHQNRETDHYPLGTDGSYVPVGVDVERYHQFFNAESQRVFARQGDRLDIVRILSGTGHVESSVVEDVVGLQKQIAINKSPSTQDTFYLIFQQSSWGRFCVSLRAFRILLASHHIFVPFLDFVQAYGFKTHEDTHNWSGYRSKTSRAADPQGSDIHEFCYNLQYVDLNGRNRGDPWSLRRCGVYQQICLKTCRSSWVLLQVSDRMRAQLDQTLRNRSQKNVKLRINPMVPHVIFISAMAVNWQEYLEHLQVQLSVLDEKACFSCINGKASNDFQVSLQDIQNLQLLRQKLLRTSVVLVSCLEVVKVYIQQIQRHSIDINRILEYSLGTNQLLSKILDIRDNKNLQEAAQAMRNNLDILQRTASQIHGDNTTLTQLARQGHKDSRTLKILSIVATLYLPASLIATLFSSSLVQSQLNDVDNATKGTHFVISSQFWIFVLSSVCLTVITISYPLFRATR</sequence>
<accession>A0A2J6TUZ2</accession>
<organism evidence="3 4">
    <name type="scientific">Hyaloscypha bicolor E</name>
    <dbReference type="NCBI Taxonomy" id="1095630"/>
    <lineage>
        <taxon>Eukaryota</taxon>
        <taxon>Fungi</taxon>
        <taxon>Dikarya</taxon>
        <taxon>Ascomycota</taxon>
        <taxon>Pezizomycotina</taxon>
        <taxon>Leotiomycetes</taxon>
        <taxon>Helotiales</taxon>
        <taxon>Hyaloscyphaceae</taxon>
        <taxon>Hyaloscypha</taxon>
        <taxon>Hyaloscypha bicolor</taxon>
    </lineage>
</organism>
<dbReference type="STRING" id="1095630.A0A2J6TUZ2"/>
<keyword evidence="1" id="KW-0812">Transmembrane</keyword>
<proteinExistence type="predicted"/>
<keyword evidence="4" id="KW-1185">Reference proteome</keyword>
<dbReference type="InterPro" id="IPR058257">
    <property type="entry name" value="CorA-like_dom"/>
</dbReference>
<dbReference type="EMBL" id="KZ613743">
    <property type="protein sequence ID" value="PMD66778.1"/>
    <property type="molecule type" value="Genomic_DNA"/>
</dbReference>
<dbReference type="InParanoid" id="A0A2J6TUZ2"/>
<protein>
    <recommendedName>
        <fullName evidence="2">CorA-like transporter domain-containing protein</fullName>
    </recommendedName>
</protein>
<name>A0A2J6TUZ2_9HELO</name>
<dbReference type="Pfam" id="PF26616">
    <property type="entry name" value="CorA-like"/>
    <property type="match status" value="1"/>
</dbReference>
<gene>
    <name evidence="3" type="ORF">K444DRAFT_607078</name>
</gene>
<dbReference type="GeneID" id="36587183"/>
<feature type="domain" description="CorA-like transporter" evidence="2">
    <location>
        <begin position="26"/>
        <end position="257"/>
    </location>
</feature>